<protein>
    <recommendedName>
        <fullName evidence="2">DUF6604 domain-containing protein</fullName>
    </recommendedName>
</protein>
<dbReference type="Proteomes" id="UP000019473">
    <property type="component" value="Unassembled WGS sequence"/>
</dbReference>
<dbReference type="GeneID" id="19176960"/>
<name>W9WBI4_9EURO</name>
<sequence>MALAFWNPEIAKHQAIYKPATDNVFSWLRSLYGCSEDTKVNYYRTLASRAARDGKQMPDNILDDLQDAIELRSEAANWFRRAGTAHAEECRRHEHIISVLQDILAAFGPSSPLVPLPGPSTSPAPLRAPSPSPSLSPARRVDVPWRSQRCGPPEWLPVRPRQEFGPSAKCASVPRNLKSHLIHHQNWRVL</sequence>
<dbReference type="EMBL" id="AMGW01000002">
    <property type="protein sequence ID" value="EXJ61921.1"/>
    <property type="molecule type" value="Genomic_DNA"/>
</dbReference>
<evidence type="ECO:0000259" key="2">
    <source>
        <dbReference type="Pfam" id="PF20253"/>
    </source>
</evidence>
<feature type="compositionally biased region" description="Pro residues" evidence="1">
    <location>
        <begin position="115"/>
        <end position="134"/>
    </location>
</feature>
<evidence type="ECO:0000313" key="4">
    <source>
        <dbReference type="Proteomes" id="UP000019473"/>
    </source>
</evidence>
<dbReference type="eggNOG" id="ENOG502T5JR">
    <property type="taxonomic scope" value="Eukaryota"/>
</dbReference>
<dbReference type="VEuPathDB" id="FungiDB:A1O7_02352"/>
<dbReference type="InterPro" id="IPR046539">
    <property type="entry name" value="DUF6604"/>
</dbReference>
<gene>
    <name evidence="3" type="ORF">A1O7_02352</name>
</gene>
<dbReference type="AlphaFoldDB" id="W9WBI4"/>
<evidence type="ECO:0000256" key="1">
    <source>
        <dbReference type="SAM" id="MobiDB-lite"/>
    </source>
</evidence>
<comment type="caution">
    <text evidence="3">The sequence shown here is derived from an EMBL/GenBank/DDBJ whole genome shotgun (WGS) entry which is preliminary data.</text>
</comment>
<dbReference type="HOGENOM" id="CLU_1427843_0_0_1"/>
<proteinExistence type="predicted"/>
<evidence type="ECO:0000313" key="3">
    <source>
        <dbReference type="EMBL" id="EXJ61921.1"/>
    </source>
</evidence>
<organism evidence="3 4">
    <name type="scientific">Cladophialophora yegresii CBS 114405</name>
    <dbReference type="NCBI Taxonomy" id="1182544"/>
    <lineage>
        <taxon>Eukaryota</taxon>
        <taxon>Fungi</taxon>
        <taxon>Dikarya</taxon>
        <taxon>Ascomycota</taxon>
        <taxon>Pezizomycotina</taxon>
        <taxon>Eurotiomycetes</taxon>
        <taxon>Chaetothyriomycetidae</taxon>
        <taxon>Chaetothyriales</taxon>
        <taxon>Herpotrichiellaceae</taxon>
        <taxon>Cladophialophora</taxon>
    </lineage>
</organism>
<dbReference type="OrthoDB" id="4159683at2759"/>
<feature type="region of interest" description="Disordered" evidence="1">
    <location>
        <begin position="115"/>
        <end position="141"/>
    </location>
</feature>
<reference evidence="3 4" key="1">
    <citation type="submission" date="2013-03" db="EMBL/GenBank/DDBJ databases">
        <title>The Genome Sequence of Cladophialophora yegresii CBS 114405.</title>
        <authorList>
            <consortium name="The Broad Institute Genomics Platform"/>
            <person name="Cuomo C."/>
            <person name="de Hoog S."/>
            <person name="Gorbushina A."/>
            <person name="Walker B."/>
            <person name="Young S.K."/>
            <person name="Zeng Q."/>
            <person name="Gargeya S."/>
            <person name="Fitzgerald M."/>
            <person name="Haas B."/>
            <person name="Abouelleil A."/>
            <person name="Allen A.W."/>
            <person name="Alvarado L."/>
            <person name="Arachchi H.M."/>
            <person name="Berlin A.M."/>
            <person name="Chapman S.B."/>
            <person name="Gainer-Dewar J."/>
            <person name="Goldberg J."/>
            <person name="Griggs A."/>
            <person name="Gujja S."/>
            <person name="Hansen M."/>
            <person name="Howarth C."/>
            <person name="Imamovic A."/>
            <person name="Ireland A."/>
            <person name="Larimer J."/>
            <person name="McCowan C."/>
            <person name="Murphy C."/>
            <person name="Pearson M."/>
            <person name="Poon T.W."/>
            <person name="Priest M."/>
            <person name="Roberts A."/>
            <person name="Saif S."/>
            <person name="Shea T."/>
            <person name="Sisk P."/>
            <person name="Sykes S."/>
            <person name="Wortman J."/>
            <person name="Nusbaum C."/>
            <person name="Birren B."/>
        </authorList>
    </citation>
    <scope>NUCLEOTIDE SEQUENCE [LARGE SCALE GENOMIC DNA]</scope>
    <source>
        <strain evidence="3 4">CBS 114405</strain>
    </source>
</reference>
<accession>W9WBI4</accession>
<dbReference type="Pfam" id="PF20253">
    <property type="entry name" value="DUF6604"/>
    <property type="match status" value="1"/>
</dbReference>
<feature type="domain" description="DUF6604" evidence="2">
    <location>
        <begin position="40"/>
        <end position="113"/>
    </location>
</feature>
<dbReference type="RefSeq" id="XP_007754575.1">
    <property type="nucleotide sequence ID" value="XM_007756385.1"/>
</dbReference>
<keyword evidence="4" id="KW-1185">Reference proteome</keyword>